<dbReference type="KEGG" id="arac:E0W69_010640"/>
<dbReference type="OrthoDB" id="1957187at2"/>
<dbReference type="GO" id="GO:0022857">
    <property type="term" value="F:transmembrane transporter activity"/>
    <property type="evidence" value="ECO:0007669"/>
    <property type="project" value="InterPro"/>
</dbReference>
<evidence type="ECO:0000256" key="3">
    <source>
        <dbReference type="ARBA" id="ARBA00023054"/>
    </source>
</evidence>
<name>A0A5P2FZX9_9BACT</name>
<keyword evidence="4" id="KW-0812">Transmembrane</keyword>
<dbReference type="RefSeq" id="WP_131330042.1">
    <property type="nucleotide sequence ID" value="NZ_CP044016.1"/>
</dbReference>
<dbReference type="EMBL" id="CP044016">
    <property type="protein sequence ID" value="QES89096.1"/>
    <property type="molecule type" value="Genomic_DNA"/>
</dbReference>
<evidence type="ECO:0000256" key="4">
    <source>
        <dbReference type="SAM" id="Phobius"/>
    </source>
</evidence>
<keyword evidence="3" id="KW-0175">Coiled coil</keyword>
<dbReference type="Gene3D" id="2.40.30.170">
    <property type="match status" value="1"/>
</dbReference>
<evidence type="ECO:0000313" key="6">
    <source>
        <dbReference type="Proteomes" id="UP000292424"/>
    </source>
</evidence>
<comment type="subcellular location">
    <subcellularLocation>
        <location evidence="1">Cell envelope</location>
    </subcellularLocation>
</comment>
<evidence type="ECO:0000256" key="1">
    <source>
        <dbReference type="ARBA" id="ARBA00004196"/>
    </source>
</evidence>
<keyword evidence="6" id="KW-1185">Reference proteome</keyword>
<dbReference type="InterPro" id="IPR006143">
    <property type="entry name" value="RND_pump_MFP"/>
</dbReference>
<dbReference type="AlphaFoldDB" id="A0A5P2FZX9"/>
<protein>
    <submittedName>
        <fullName evidence="5">Efflux RND transporter periplasmic adaptor subunit</fullName>
    </submittedName>
</protein>
<gene>
    <name evidence="5" type="ORF">E0W69_010640</name>
</gene>
<dbReference type="GO" id="GO:0030313">
    <property type="term" value="C:cell envelope"/>
    <property type="evidence" value="ECO:0007669"/>
    <property type="project" value="UniProtKB-SubCell"/>
</dbReference>
<keyword evidence="4" id="KW-0472">Membrane</keyword>
<comment type="similarity">
    <text evidence="2">Belongs to the membrane fusion protein (MFP) (TC 8.A.1) family.</text>
</comment>
<dbReference type="NCBIfam" id="TIGR01730">
    <property type="entry name" value="RND_mfp"/>
    <property type="match status" value="1"/>
</dbReference>
<dbReference type="InterPro" id="IPR050465">
    <property type="entry name" value="UPF0194_transport"/>
</dbReference>
<dbReference type="Gene3D" id="2.40.50.100">
    <property type="match status" value="1"/>
</dbReference>
<dbReference type="PANTHER" id="PTHR32347:SF23">
    <property type="entry name" value="BLL5650 PROTEIN"/>
    <property type="match status" value="1"/>
</dbReference>
<dbReference type="PANTHER" id="PTHR32347">
    <property type="entry name" value="EFFLUX SYSTEM COMPONENT YKNX-RELATED"/>
    <property type="match status" value="1"/>
</dbReference>
<dbReference type="Proteomes" id="UP000292424">
    <property type="component" value="Chromosome"/>
</dbReference>
<dbReference type="Gene3D" id="1.10.287.470">
    <property type="entry name" value="Helix hairpin bin"/>
    <property type="match status" value="1"/>
</dbReference>
<evidence type="ECO:0000256" key="2">
    <source>
        <dbReference type="ARBA" id="ARBA00009477"/>
    </source>
</evidence>
<reference evidence="5 6" key="1">
    <citation type="submission" date="2019-09" db="EMBL/GenBank/DDBJ databases">
        <title>Complete genome sequence of Arachidicoccus sp. B3-10 isolated from apple orchard soil.</title>
        <authorList>
            <person name="Kim H.S."/>
            <person name="Han K.-I."/>
            <person name="Suh M.K."/>
            <person name="Lee K.C."/>
            <person name="Eom M.K."/>
            <person name="Kim J.-S."/>
            <person name="Kang S.W."/>
            <person name="Sin Y."/>
            <person name="Lee J.-S."/>
        </authorList>
    </citation>
    <scope>NUCLEOTIDE SEQUENCE [LARGE SCALE GENOMIC DNA]</scope>
    <source>
        <strain evidence="5 6">B3-10</strain>
    </source>
</reference>
<dbReference type="Gene3D" id="2.40.420.20">
    <property type="match status" value="1"/>
</dbReference>
<accession>A0A5P2FZX9</accession>
<evidence type="ECO:0000313" key="5">
    <source>
        <dbReference type="EMBL" id="QES89096.1"/>
    </source>
</evidence>
<dbReference type="GO" id="GO:0016020">
    <property type="term" value="C:membrane"/>
    <property type="evidence" value="ECO:0007669"/>
    <property type="project" value="InterPro"/>
</dbReference>
<feature type="transmembrane region" description="Helical" evidence="4">
    <location>
        <begin position="15"/>
        <end position="36"/>
    </location>
</feature>
<sequence>MDKVIEKKKWSGKRIGLIIGVLLLIGLIAGSVYYAAGGSKLNVEKERITISEVTKGNFKNYIPVNGVVMPVTTIYLDAMEGGRVEEKFVEDGTMMKKGQPILRLSNPDLMMNLVAEQNGVYNTLTQVQIAQNSARQTTVNSMNSLADVESQLTEAERLFNLDKKLIKEKVIGSQDYKKDEINYNYLQRKKELQKQILSQDSTTKTQQLTQNTRLYDGAQKALNLMKQKVEDLIVKAPVDGQLTSLDAEIGQNINKGARLGQIDVISSYKVRVDIDEHYINNVFPGLIGTAQIGTKTYQLSIKKIYTQVANGRFQVDMIFNNSAPTNMRRGQTIQIMLTLSDDRPAILLPRGGFYQQTGGNWIFKVSSDGTKAFKVDIQVGGQNPDYYEVLHGLQPGDKVITSSYENFGDNQELILK</sequence>
<organism evidence="5 6">
    <name type="scientific">Rhizosphaericola mali</name>
    <dbReference type="NCBI Taxonomy" id="2545455"/>
    <lineage>
        <taxon>Bacteria</taxon>
        <taxon>Pseudomonadati</taxon>
        <taxon>Bacteroidota</taxon>
        <taxon>Chitinophagia</taxon>
        <taxon>Chitinophagales</taxon>
        <taxon>Chitinophagaceae</taxon>
        <taxon>Rhizosphaericola</taxon>
    </lineage>
</organism>
<keyword evidence="4" id="KW-1133">Transmembrane helix</keyword>
<proteinExistence type="inferred from homology"/>